<dbReference type="Pfam" id="PF00656">
    <property type="entry name" value="Peptidase_C14"/>
    <property type="match status" value="1"/>
</dbReference>
<dbReference type="Gene3D" id="2.130.10.10">
    <property type="entry name" value="YVTN repeat-like/Quinoprotein amine dehydrogenase"/>
    <property type="match status" value="1"/>
</dbReference>
<dbReference type="Proteomes" id="UP001595867">
    <property type="component" value="Unassembled WGS sequence"/>
</dbReference>
<dbReference type="PROSITE" id="PS50208">
    <property type="entry name" value="CASPASE_P20"/>
    <property type="match status" value="1"/>
</dbReference>
<organism evidence="2 3">
    <name type="scientific">Actinoplanes subglobosus</name>
    <dbReference type="NCBI Taxonomy" id="1547892"/>
    <lineage>
        <taxon>Bacteria</taxon>
        <taxon>Bacillati</taxon>
        <taxon>Actinomycetota</taxon>
        <taxon>Actinomycetes</taxon>
        <taxon>Micromonosporales</taxon>
        <taxon>Micromonosporaceae</taxon>
        <taxon>Actinoplanes</taxon>
    </lineage>
</organism>
<dbReference type="InterPro" id="IPR029030">
    <property type="entry name" value="Caspase-like_dom_sf"/>
</dbReference>
<dbReference type="SUPFAM" id="SSF52540">
    <property type="entry name" value="P-loop containing nucleoside triphosphate hydrolases"/>
    <property type="match status" value="1"/>
</dbReference>
<comment type="caution">
    <text evidence="2">The sequence shown here is derived from an EMBL/GenBank/DDBJ whole genome shotgun (WGS) entry which is preliminary data.</text>
</comment>
<dbReference type="EMBL" id="JBHSBL010000029">
    <property type="protein sequence ID" value="MFC4071853.1"/>
    <property type="molecule type" value="Genomic_DNA"/>
</dbReference>
<name>A0ABV8J5G3_9ACTN</name>
<accession>A0ABV8J5G3</accession>
<dbReference type="InterPro" id="IPR011600">
    <property type="entry name" value="Pept_C14_caspase"/>
</dbReference>
<keyword evidence="3" id="KW-1185">Reference proteome</keyword>
<proteinExistence type="predicted"/>
<protein>
    <submittedName>
        <fullName evidence="2">Caspase family protein</fullName>
    </submittedName>
</protein>
<dbReference type="InterPro" id="IPR001309">
    <property type="entry name" value="Pept_C14_p20"/>
</dbReference>
<evidence type="ECO:0000313" key="2">
    <source>
        <dbReference type="EMBL" id="MFC4071853.1"/>
    </source>
</evidence>
<sequence>MNVLSSTFERPADSIMWWNRLRPYLQLEQTGTDPPRTALSYLTFTDGSAVVLHRSNNGRSGRSTYTHALIGPHETLTVEAAIGMDRWKGWLHEPPKQPMATPPAGLVQNAAARIERLQPDLSRLQAEVATLFLTLRAHPAAPLGILGCPADDHLALVSGLVQVTRLAGIDVPTWTFSTHEDPYRAVGPESPRLAFLTNLPIHGDRLLVDLARPPRPGPELDQAEQLIHAVLTGAPSPAETPTLPPSKTHKAICIGLSSFRPAAAPGEERGLSRWRDLPRVAERMQALVKAFNKLGYDARALSALTAQDLGAAVRKVIDDAADSDVVVIHLFSHGYLTPSGSLRVIGADGEHHEATDVGDWLKRIVDAESSVPMTLFLLDVCHGGSAARLFWQPAVNDETARSWVIAAAAPDEAAYAGRFTDAVIAVLDDLAAGRLDINRSFRYAPIDTIAQLIRREVLRRADAAGALAQQVTASRVDISANVPALPFFPNRQYADTRRHAARTRIDAAVAPFLDDLDEALDPMHFLARAAGHGVLTGDELSGCFSGRRRELRLLSPWLNLQDRVGLRIVTGSPGVGKSSLIGVLVCAAHPLLRDSTRAVWEAVEQAPYPNHTMAAVHARARTLAQIVASVARQLGLLTDVPEPTAGELIEALTTLPNPPVIILDALDEAVGAAQIMQELLLPLTRVARADGEPIRMLVGVRPWDEFEPLRAVAERDGSVLDLDKVEERVLNRDISAYVRSLLLTDPRWDHVEYVGGAETLARAVADTLTEGGSHREWGAFLVAGLFSGYVLHTFAEPIGERAKAIEVGRSAPRTLPDLLDLDLRTRATGSIWIRPILVAAAHGLGDGMPARLLGHVAAAFTAGDAPGAAVVLDALDTIRFYLRQSAEVDGTTVYRLFHQGLADHLKKSADAVAVVNGLLDSVHSWLPPSSPAAPIQRWDLVEPYVRRHIAEHAADAGRLGDLLNDADFLLTADPTTVLAALDRQPVENETTAAYRWAVAGGFEPAERAERAQRLALAATRHHAADLARALAAVSTGGAFGWHPLWVRPGTVSAISSSHQLVVIGTAEGAVDVLDLANGKPYWSENEAHASPVTAVTLGDVDGGPGVLSVDINGILLSRRLDSGRGTQTQTAGSAVRLDASAVVAGRTCAVLVHGSGRPTLWDIGTGTRMGELDIEFEDAECFAVAGTAGRLVRTADTTVMVQYANGEQTVLSHDARVDAATAGVVGDELILFTGDATGTIRAWDPGGGELSRFVVAGAIGGLHASDHGELVVQSGPEILGIRFAPNGLAVARPPVMVDTLEPATTFRLHRTQPAESLRWGPAVWRASGEAAPAV</sequence>
<feature type="domain" description="Caspase family p20" evidence="1">
    <location>
        <begin position="285"/>
        <end position="334"/>
    </location>
</feature>
<dbReference type="SUPFAM" id="SSF52129">
    <property type="entry name" value="Caspase-like"/>
    <property type="match status" value="1"/>
</dbReference>
<reference evidence="3" key="1">
    <citation type="journal article" date="2019" name="Int. J. Syst. Evol. Microbiol.">
        <title>The Global Catalogue of Microorganisms (GCM) 10K type strain sequencing project: providing services to taxonomists for standard genome sequencing and annotation.</title>
        <authorList>
            <consortium name="The Broad Institute Genomics Platform"/>
            <consortium name="The Broad Institute Genome Sequencing Center for Infectious Disease"/>
            <person name="Wu L."/>
            <person name="Ma J."/>
        </authorList>
    </citation>
    <scope>NUCLEOTIDE SEQUENCE [LARGE SCALE GENOMIC DNA]</scope>
    <source>
        <strain evidence="3">TBRC 5832</strain>
    </source>
</reference>
<dbReference type="InterPro" id="IPR011047">
    <property type="entry name" value="Quinoprotein_ADH-like_sf"/>
</dbReference>
<evidence type="ECO:0000313" key="3">
    <source>
        <dbReference type="Proteomes" id="UP001595867"/>
    </source>
</evidence>
<gene>
    <name evidence="2" type="ORF">ACFO0C_43530</name>
</gene>
<dbReference type="RefSeq" id="WP_378072730.1">
    <property type="nucleotide sequence ID" value="NZ_JBHSBL010000029.1"/>
</dbReference>
<dbReference type="InterPro" id="IPR015943">
    <property type="entry name" value="WD40/YVTN_repeat-like_dom_sf"/>
</dbReference>
<dbReference type="Gene3D" id="3.40.50.1460">
    <property type="match status" value="1"/>
</dbReference>
<dbReference type="SUPFAM" id="SSF50998">
    <property type="entry name" value="Quinoprotein alcohol dehydrogenase-like"/>
    <property type="match status" value="1"/>
</dbReference>
<evidence type="ECO:0000259" key="1">
    <source>
        <dbReference type="PROSITE" id="PS50208"/>
    </source>
</evidence>
<dbReference type="InterPro" id="IPR027417">
    <property type="entry name" value="P-loop_NTPase"/>
</dbReference>